<evidence type="ECO:0000259" key="12">
    <source>
        <dbReference type="Pfam" id="PF06333"/>
    </source>
</evidence>
<protein>
    <recommendedName>
        <fullName evidence="3 10">Mediator of RNA polymerase II transcription subunit 13</fullName>
    </recommendedName>
    <alternativeName>
        <fullName evidence="9 10">Mediator complex subunit 13</fullName>
    </alternativeName>
</protein>
<feature type="region of interest" description="Disordered" evidence="11">
    <location>
        <begin position="1288"/>
        <end position="1359"/>
    </location>
</feature>
<feature type="compositionally biased region" description="Polar residues" evidence="11">
    <location>
        <begin position="1072"/>
        <end position="1086"/>
    </location>
</feature>
<evidence type="ECO:0000256" key="1">
    <source>
        <dbReference type="ARBA" id="ARBA00004123"/>
    </source>
</evidence>
<keyword evidence="5 10" id="KW-0805">Transcription regulation</keyword>
<comment type="subcellular location">
    <subcellularLocation>
        <location evidence="1 10">Nucleus</location>
    </subcellularLocation>
</comment>
<feature type="domain" description="Mediator complex subunit Med13 C-terminal" evidence="12">
    <location>
        <begin position="1816"/>
        <end position="2155"/>
    </location>
</feature>
<keyword evidence="8 10" id="KW-0539">Nucleus</keyword>
<dbReference type="Proteomes" id="UP000772434">
    <property type="component" value="Unassembled WGS sequence"/>
</dbReference>
<feature type="compositionally biased region" description="Polar residues" evidence="11">
    <location>
        <begin position="1010"/>
        <end position="1021"/>
    </location>
</feature>
<feature type="region of interest" description="Disordered" evidence="11">
    <location>
        <begin position="1393"/>
        <end position="1461"/>
    </location>
</feature>
<dbReference type="OrthoDB" id="103819at2759"/>
<dbReference type="GO" id="GO:0045944">
    <property type="term" value="P:positive regulation of transcription by RNA polymerase II"/>
    <property type="evidence" value="ECO:0007669"/>
    <property type="project" value="TreeGrafter"/>
</dbReference>
<dbReference type="Pfam" id="PF06333">
    <property type="entry name" value="Med13_C"/>
    <property type="match status" value="1"/>
</dbReference>
<accession>A0A9P5UD13</accession>
<organism evidence="14 15">
    <name type="scientific">Rhodocollybia butyracea</name>
    <dbReference type="NCBI Taxonomy" id="206335"/>
    <lineage>
        <taxon>Eukaryota</taxon>
        <taxon>Fungi</taxon>
        <taxon>Dikarya</taxon>
        <taxon>Basidiomycota</taxon>
        <taxon>Agaricomycotina</taxon>
        <taxon>Agaricomycetes</taxon>
        <taxon>Agaricomycetidae</taxon>
        <taxon>Agaricales</taxon>
        <taxon>Marasmiineae</taxon>
        <taxon>Omphalotaceae</taxon>
        <taxon>Rhodocollybia</taxon>
    </lineage>
</organism>
<feature type="region of interest" description="Disordered" evidence="11">
    <location>
        <begin position="1010"/>
        <end position="1089"/>
    </location>
</feature>
<dbReference type="InterPro" id="IPR021643">
    <property type="entry name" value="Mediator_Med13_N"/>
</dbReference>
<dbReference type="PANTHER" id="PTHR48249:SF3">
    <property type="entry name" value="MEDIATOR OF RNA POLYMERASE II TRANSCRIPTION SUBUNIT 13"/>
    <property type="match status" value="1"/>
</dbReference>
<feature type="compositionally biased region" description="Low complexity" evidence="11">
    <location>
        <begin position="1427"/>
        <end position="1439"/>
    </location>
</feature>
<feature type="region of interest" description="Disordered" evidence="11">
    <location>
        <begin position="440"/>
        <end position="459"/>
    </location>
</feature>
<feature type="compositionally biased region" description="Basic and acidic residues" evidence="11">
    <location>
        <begin position="1156"/>
        <end position="1174"/>
    </location>
</feature>
<feature type="region of interest" description="Disordered" evidence="11">
    <location>
        <begin position="576"/>
        <end position="632"/>
    </location>
</feature>
<feature type="compositionally biased region" description="Polar residues" evidence="11">
    <location>
        <begin position="372"/>
        <end position="386"/>
    </location>
</feature>
<feature type="compositionally biased region" description="Polar residues" evidence="11">
    <location>
        <begin position="1055"/>
        <end position="1064"/>
    </location>
</feature>
<evidence type="ECO:0000256" key="10">
    <source>
        <dbReference type="RuleBase" id="RU364134"/>
    </source>
</evidence>
<comment type="similarity">
    <text evidence="2 10">Belongs to the Mediator complex subunit 13 family.</text>
</comment>
<dbReference type="GO" id="GO:0003713">
    <property type="term" value="F:transcription coactivator activity"/>
    <property type="evidence" value="ECO:0007669"/>
    <property type="project" value="TreeGrafter"/>
</dbReference>
<evidence type="ECO:0000256" key="4">
    <source>
        <dbReference type="ARBA" id="ARBA00022491"/>
    </source>
</evidence>
<keyword evidence="15" id="KW-1185">Reference proteome</keyword>
<keyword evidence="6 10" id="KW-0010">Activator</keyword>
<evidence type="ECO:0000313" key="15">
    <source>
        <dbReference type="Proteomes" id="UP000772434"/>
    </source>
</evidence>
<evidence type="ECO:0000256" key="11">
    <source>
        <dbReference type="SAM" id="MobiDB-lite"/>
    </source>
</evidence>
<evidence type="ECO:0000259" key="13">
    <source>
        <dbReference type="Pfam" id="PF11597"/>
    </source>
</evidence>
<dbReference type="PANTHER" id="PTHR48249">
    <property type="entry name" value="MEDIATOR OF RNA POLYMERASE II TRANSCRIPTION SUBUNIT 13"/>
    <property type="match status" value="1"/>
</dbReference>
<feature type="compositionally biased region" description="Low complexity" evidence="11">
    <location>
        <begin position="590"/>
        <end position="632"/>
    </location>
</feature>
<evidence type="ECO:0000313" key="14">
    <source>
        <dbReference type="EMBL" id="KAF9074701.1"/>
    </source>
</evidence>
<dbReference type="GO" id="GO:0016592">
    <property type="term" value="C:mediator complex"/>
    <property type="evidence" value="ECO:0007669"/>
    <property type="project" value="InterPro"/>
</dbReference>
<keyword evidence="4 10" id="KW-0678">Repressor</keyword>
<feature type="region of interest" description="Disordered" evidence="11">
    <location>
        <begin position="743"/>
        <end position="786"/>
    </location>
</feature>
<reference evidence="14" key="1">
    <citation type="submission" date="2020-11" db="EMBL/GenBank/DDBJ databases">
        <authorList>
            <consortium name="DOE Joint Genome Institute"/>
            <person name="Ahrendt S."/>
            <person name="Riley R."/>
            <person name="Andreopoulos W."/>
            <person name="Labutti K."/>
            <person name="Pangilinan J."/>
            <person name="Ruiz-Duenas F.J."/>
            <person name="Barrasa J.M."/>
            <person name="Sanchez-Garcia M."/>
            <person name="Camarero S."/>
            <person name="Miyauchi S."/>
            <person name="Serrano A."/>
            <person name="Linde D."/>
            <person name="Babiker R."/>
            <person name="Drula E."/>
            <person name="Ayuso-Fernandez I."/>
            <person name="Pacheco R."/>
            <person name="Padilla G."/>
            <person name="Ferreira P."/>
            <person name="Barriuso J."/>
            <person name="Kellner H."/>
            <person name="Castanera R."/>
            <person name="Alfaro M."/>
            <person name="Ramirez L."/>
            <person name="Pisabarro A.G."/>
            <person name="Kuo A."/>
            <person name="Tritt A."/>
            <person name="Lipzen A."/>
            <person name="He G."/>
            <person name="Yan M."/>
            <person name="Ng V."/>
            <person name="Cullen D."/>
            <person name="Martin F."/>
            <person name="Rosso M.-N."/>
            <person name="Henrissat B."/>
            <person name="Hibbett D."/>
            <person name="Martinez A.T."/>
            <person name="Grigoriev I.V."/>
        </authorList>
    </citation>
    <scope>NUCLEOTIDE SEQUENCE</scope>
    <source>
        <strain evidence="14">AH 40177</strain>
    </source>
</reference>
<comment type="caution">
    <text evidence="14">The sequence shown here is derived from an EMBL/GenBank/DDBJ whole genome shotgun (WGS) entry which is preliminary data.</text>
</comment>
<feature type="region of interest" description="Disordered" evidence="11">
    <location>
        <begin position="507"/>
        <end position="540"/>
    </location>
</feature>
<evidence type="ECO:0000256" key="9">
    <source>
        <dbReference type="ARBA" id="ARBA00032008"/>
    </source>
</evidence>
<feature type="domain" description="Mediator complex subunit Med13 N-terminal" evidence="13">
    <location>
        <begin position="57"/>
        <end position="338"/>
    </location>
</feature>
<feature type="compositionally biased region" description="Polar residues" evidence="11">
    <location>
        <begin position="1393"/>
        <end position="1403"/>
    </location>
</feature>
<dbReference type="InterPro" id="IPR051139">
    <property type="entry name" value="Mediator_complx_sub13"/>
</dbReference>
<keyword evidence="7 10" id="KW-0804">Transcription</keyword>
<evidence type="ECO:0000256" key="8">
    <source>
        <dbReference type="ARBA" id="ARBA00023242"/>
    </source>
</evidence>
<feature type="compositionally biased region" description="Low complexity" evidence="11">
    <location>
        <begin position="1214"/>
        <end position="1225"/>
    </location>
</feature>
<name>A0A9P5UD13_9AGAR</name>
<gene>
    <name evidence="14" type="ORF">BDP27DRAFT_1316683</name>
</gene>
<dbReference type="InterPro" id="IPR009401">
    <property type="entry name" value="Med13_C"/>
</dbReference>
<feature type="compositionally biased region" description="Polar residues" evidence="11">
    <location>
        <begin position="758"/>
        <end position="769"/>
    </location>
</feature>
<proteinExistence type="inferred from homology"/>
<dbReference type="Pfam" id="PF11597">
    <property type="entry name" value="Med13_N"/>
    <property type="match status" value="1"/>
</dbReference>
<feature type="compositionally biased region" description="Acidic residues" evidence="11">
    <location>
        <begin position="1297"/>
        <end position="1320"/>
    </location>
</feature>
<evidence type="ECO:0000256" key="2">
    <source>
        <dbReference type="ARBA" id="ARBA00009354"/>
    </source>
</evidence>
<evidence type="ECO:0000256" key="5">
    <source>
        <dbReference type="ARBA" id="ARBA00023015"/>
    </source>
</evidence>
<feature type="region of interest" description="Disordered" evidence="11">
    <location>
        <begin position="370"/>
        <end position="394"/>
    </location>
</feature>
<evidence type="ECO:0000256" key="7">
    <source>
        <dbReference type="ARBA" id="ARBA00023163"/>
    </source>
</evidence>
<comment type="function">
    <text evidence="10">Component of the SRB8-11 complex. The SRB8-11 complex is a regulatory module of the Mediator complex which is itself involved in regulation of basal and activated RNA polymerase II-dependent transcription. The SRB8-11 complex may be involved in the transcriptional repression of a subset of genes regulated by Mediator. It may inhibit the association of the Mediator complex with RNA polymerase II to form the holoenzyme complex.</text>
</comment>
<dbReference type="EMBL" id="JADNRY010000012">
    <property type="protein sequence ID" value="KAF9074701.1"/>
    <property type="molecule type" value="Genomic_DNA"/>
</dbReference>
<comment type="subunit">
    <text evidence="10">Component of the SRB8-11 complex, which itself associates with the Mediator complex.</text>
</comment>
<sequence length="2165" mass="231490">MTFTAPSLDSQILASSIPLNADEISYLAYEGDHAAIWDLRSKFVQSEDSDGDILSTALWTVQVVSQSIHRLWLFTVGSRGGEFKPVIKDDRLIKVAEATITPRDLYPCSEECSHQTKPCSNCFVPSTNPTLTSAKHLPRRPWRRPWKAFLDAVRSSLVRQVNQSTRTTANSKRWACALKSGFTIGHLTLPSSSDEWVTSGWEQVRSHLYVHIQIQAALESSPRLIVHPTTTRTPYHALGSATIAGTALTMLPYGTPAYYVAPYSGPTSALTIQFRDALRGLGVDGWEGVGRPKKNGKGKEVSRSSEVHYAIVYILVHTPGNREKKGFTAIYPSRLLLALPADVRPPLNNSLLPTLPAPLQPSPQVPAAIVHSTASGPSNGTISSPINGPRSAYHLPTSATANAFPTLNSPLSLNFPYPPPQQQQLASSYAPSYPATSQAAFFGPSAGPPTPYAPAPSSTTSVNHPILTFDDSHSSFNPNSSNASLLRAHRIVSTASRLSSLAFPSPVTTPAAVPTPGAPTPGTVGALTPGGPSNSASTLTTPMRFLIPGSTTSGLHQTATEVSSYVDYVAKERDRERERLREAQVQKGRAGSASNIGASTSGTSNTSSSRSVPPISIPSTTTISPSSTATTTTTSNINMMGAGTDAQLFYPSPPTNPPSVSAAGAMSPAVMQGPALLPQIPQGLPSMHDTNKRVPVLEIHVDHRTELISKTNEIPGNNIMQSQIPSLKPSVISVAGDGLGENGISQSALPLPVGPSEHPSSTINSTPNGPAQPSPPTDPDLTSSWGYFGTDDMDLDGLGMLGMNGIGDMSGNRIGGDDIDALFGGNEANSFALDNLDNVGGVDWNMDSAFSFNSNAPPAASTTGVGVGATLYGATTNLSFSSFRSVNAPMDRTPTLRNASAHQSQPNAGSGLGIGMDFEADFTDDDFSFFDNKTSNLPKQTEPLTTLSNSSMVPPTASAPPALNAANVLASSSPDPLAFLNHEDASFFTSLGLVPSLHIGSAPTPGSYVYPSNSTPHSMSHPTPGGPTGSTPLTVDIEVEMDPGLPSPPEEPDRSSNLQTNDLSSPFPIRPTSHTKLTGTGSTSPLSPADKRFAPISFAKSHSVADGKYKVVGGKFAFLRSSSGWHKKSRPPYLRASEARRPVKGSGEAQTGETSVPKEAEDARKAKPELDRGRWTLPSPPVEGDTSGSDSEEDPLLNPSVGASTRSAPIDALSPSPTGSSVVPTFATSKSQLLRRGWRPRYDRATDPRIGVVRKLTEFKRKGDYTAVNSRAKRPKWIRDWEDETGRRIGDNKDIQNVDDSEAEDEEEGTGDEEDADTEAGDQQMDDSRESSSPHGAKFNKAGRRDRSRPATPLPVYIPPGPNLIATCFHWIHLAGMIGGGVAVSQNVDSEAMVQDSSNSQPSVYPGGLGTTHGAPTPVSPAAFVGTSASASPTFASTPGGSWDPTLTSSADTNPDKGGTNVRTLEATVNTIVQECVENNVWSDAWKTVEDLARVTEARFVGTHPPINKEGYDVRNVKWSVDRSMHGCVWSSDVFAVKQLLVQPKVLRNGLLTLGDLFGGWTPNSASVCTQKNQASSSSVSSSMSSTLSPLSPPLISVAKSKALVHVLPTALRFWNKLGLEPKGGKKNVTAFVLHEDGYSGNEIDQESGFAKAGSWRSEQIELWLKNMAELYKTKHFGEMIPGKSTVCHKDGLVALQFDSSFKESLASFVAGLSAPKDSFVFFVLTPLSLMTIASETLRLLFLAVKQTCAEAQVLFQFIPEPYVLNTAVHPSSPHDFRSESLLDSVYNRILMPVDRAMARKFSIPGKPVKNFFEFPAFTLARTLTENKVSYSCSLDASLDVLDRHTFLHVGYQLSSCGKWILAACIDQRGEAHDMAVWSTQPYLPVGKKGEVGLETGVISDEMYVVNKVWEFALQFAEKANVEWRIVFAKSGSMNSVELDAWMTHLCTALYSISKTQPPIHVSLLSTERTAPWIIPPLPLSSISQHSNSFKGSSSLSRSVSGSVKASSKSQFFVDTSTVAYSLLQHDSLPIAAPPTLNDIGLASDYIVNMPAYLESDDHARSDHFPLLPLSSSALIHAPYLTDSHTLPGMVCIHLLYTAKSEGCTYPAITSDLAESHRSLLCDITNSFHSLSILSSARWGMDGVNCLLPFHLSAVETMRDALTSC</sequence>
<feature type="compositionally biased region" description="Low complexity" evidence="11">
    <location>
        <begin position="507"/>
        <end position="532"/>
    </location>
</feature>
<evidence type="ECO:0000256" key="3">
    <source>
        <dbReference type="ARBA" id="ARBA00019618"/>
    </source>
</evidence>
<feature type="region of interest" description="Disordered" evidence="11">
    <location>
        <begin position="1124"/>
        <end position="1245"/>
    </location>
</feature>
<evidence type="ECO:0000256" key="6">
    <source>
        <dbReference type="ARBA" id="ARBA00023159"/>
    </source>
</evidence>